<protein>
    <submittedName>
        <fullName evidence="2">WD_REPEATS_REGION domain-containing protein</fullName>
    </submittedName>
</protein>
<evidence type="ECO:0000313" key="2">
    <source>
        <dbReference type="WBParaSite" id="RSKR_0000214900.1"/>
    </source>
</evidence>
<dbReference type="Proteomes" id="UP000095286">
    <property type="component" value="Unplaced"/>
</dbReference>
<evidence type="ECO:0000313" key="1">
    <source>
        <dbReference type="Proteomes" id="UP000095286"/>
    </source>
</evidence>
<sequence length="148" mass="17060">MYEFDRPDWVTIQTIENAHESTVWSVSFSHDGKYLASVGSDSNIKIYEFIPRTETESAKLMLIITYDIENCKWPLYSVSWNCQANFFAVGSGDKKIRIFELKEREKLINLETTVECDDEVNNVSWSRNEPKLLVAALDNGQAAVYKLH</sequence>
<organism evidence="1 2">
    <name type="scientific">Rhabditophanes sp. KR3021</name>
    <dbReference type="NCBI Taxonomy" id="114890"/>
    <lineage>
        <taxon>Eukaryota</taxon>
        <taxon>Metazoa</taxon>
        <taxon>Ecdysozoa</taxon>
        <taxon>Nematoda</taxon>
        <taxon>Chromadorea</taxon>
        <taxon>Rhabditida</taxon>
        <taxon>Tylenchina</taxon>
        <taxon>Panagrolaimomorpha</taxon>
        <taxon>Strongyloidoidea</taxon>
        <taxon>Alloionematidae</taxon>
        <taxon>Rhabditophanes</taxon>
    </lineage>
</organism>
<accession>A0AC35TLX5</accession>
<dbReference type="WBParaSite" id="RSKR_0000214900.1">
    <property type="protein sequence ID" value="RSKR_0000214900.1"/>
    <property type="gene ID" value="RSKR_0000214900"/>
</dbReference>
<name>A0AC35TLX5_9BILA</name>
<reference evidence="2" key="1">
    <citation type="submission" date="2016-11" db="UniProtKB">
        <authorList>
            <consortium name="WormBaseParasite"/>
        </authorList>
    </citation>
    <scope>IDENTIFICATION</scope>
    <source>
        <strain evidence="2">KR3021</strain>
    </source>
</reference>
<proteinExistence type="predicted"/>